<keyword evidence="3" id="KW-1185">Reference proteome</keyword>
<accession>A0A1Y3B287</accession>
<organism evidence="2 3">
    <name type="scientific">Euroglyphus maynei</name>
    <name type="common">Mayne's house dust mite</name>
    <dbReference type="NCBI Taxonomy" id="6958"/>
    <lineage>
        <taxon>Eukaryota</taxon>
        <taxon>Metazoa</taxon>
        <taxon>Ecdysozoa</taxon>
        <taxon>Arthropoda</taxon>
        <taxon>Chelicerata</taxon>
        <taxon>Arachnida</taxon>
        <taxon>Acari</taxon>
        <taxon>Acariformes</taxon>
        <taxon>Sarcoptiformes</taxon>
        <taxon>Astigmata</taxon>
        <taxon>Psoroptidia</taxon>
        <taxon>Analgoidea</taxon>
        <taxon>Pyroglyphidae</taxon>
        <taxon>Pyroglyphinae</taxon>
        <taxon>Euroglyphus</taxon>
    </lineage>
</organism>
<evidence type="ECO:0000313" key="3">
    <source>
        <dbReference type="Proteomes" id="UP000194236"/>
    </source>
</evidence>
<name>A0A1Y3B287_EURMA</name>
<sequence>MDEQADRHYELVNSGGVNHHINNNNDHIGNFRTRTTPIISRENRTLSHTSSRRSSQESLDMCADFPRELR</sequence>
<proteinExistence type="predicted"/>
<comment type="caution">
    <text evidence="2">The sequence shown here is derived from an EMBL/GenBank/DDBJ whole genome shotgun (WGS) entry which is preliminary data.</text>
</comment>
<dbReference type="AlphaFoldDB" id="A0A1Y3B287"/>
<evidence type="ECO:0000256" key="1">
    <source>
        <dbReference type="SAM" id="MobiDB-lite"/>
    </source>
</evidence>
<feature type="region of interest" description="Disordered" evidence="1">
    <location>
        <begin position="36"/>
        <end position="70"/>
    </location>
</feature>
<dbReference type="Proteomes" id="UP000194236">
    <property type="component" value="Unassembled WGS sequence"/>
</dbReference>
<reference evidence="2 3" key="1">
    <citation type="submission" date="2017-03" db="EMBL/GenBank/DDBJ databases">
        <title>Genome Survey of Euroglyphus maynei.</title>
        <authorList>
            <person name="Arlian L.G."/>
            <person name="Morgan M.S."/>
            <person name="Rider S.D."/>
        </authorList>
    </citation>
    <scope>NUCLEOTIDE SEQUENCE [LARGE SCALE GENOMIC DNA]</scope>
    <source>
        <strain evidence="2">Arlian Lab</strain>
        <tissue evidence="2">Whole body</tissue>
    </source>
</reference>
<dbReference type="EMBL" id="MUJZ01048334">
    <property type="protein sequence ID" value="OTF74174.1"/>
    <property type="molecule type" value="Genomic_DNA"/>
</dbReference>
<gene>
    <name evidence="2" type="ORF">BLA29_012851</name>
</gene>
<feature type="compositionally biased region" description="Low complexity" evidence="1">
    <location>
        <begin position="46"/>
        <end position="59"/>
    </location>
</feature>
<evidence type="ECO:0000313" key="2">
    <source>
        <dbReference type="EMBL" id="OTF74174.1"/>
    </source>
</evidence>
<protein>
    <submittedName>
        <fullName evidence="2">Uncharacterized protein</fullName>
    </submittedName>
</protein>
<feature type="non-terminal residue" evidence="2">
    <location>
        <position position="70"/>
    </location>
</feature>